<dbReference type="RefSeq" id="WP_049991440.1">
    <property type="nucleotide sequence ID" value="NZ_FOIS01000007.1"/>
</dbReference>
<dbReference type="AlphaFoldDB" id="A0A1I0QZJ8"/>
<evidence type="ECO:0000259" key="1">
    <source>
        <dbReference type="Pfam" id="PF24351"/>
    </source>
</evidence>
<feature type="domain" description="DUF7511" evidence="1">
    <location>
        <begin position="18"/>
        <end position="61"/>
    </location>
</feature>
<name>A0A1I0QZJ8_9EURY</name>
<dbReference type="Proteomes" id="UP000183275">
    <property type="component" value="Unassembled WGS sequence"/>
</dbReference>
<sequence>MSEGLDTFEWVALNDYQIDSIHVRNSGAPDEFEIFDVREDTAHGAWLSATEGSYVDLDDAR</sequence>
<gene>
    <name evidence="2" type="ORF">SAMN05216285_4208</name>
</gene>
<evidence type="ECO:0000313" key="3">
    <source>
        <dbReference type="Proteomes" id="UP000183275"/>
    </source>
</evidence>
<dbReference type="EMBL" id="FOIS01000007">
    <property type="protein sequence ID" value="SEW33125.1"/>
    <property type="molecule type" value="Genomic_DNA"/>
</dbReference>
<keyword evidence="3" id="KW-1185">Reference proteome</keyword>
<accession>A0A1I0QZJ8</accession>
<protein>
    <recommendedName>
        <fullName evidence="1">DUF7511 domain-containing protein</fullName>
    </recommendedName>
</protein>
<organism evidence="2 3">
    <name type="scientific">Natrinema salifodinae</name>
    <dbReference type="NCBI Taxonomy" id="1202768"/>
    <lineage>
        <taxon>Archaea</taxon>
        <taxon>Methanobacteriati</taxon>
        <taxon>Methanobacteriota</taxon>
        <taxon>Stenosarchaea group</taxon>
        <taxon>Halobacteria</taxon>
        <taxon>Halobacteriales</taxon>
        <taxon>Natrialbaceae</taxon>
        <taxon>Natrinema</taxon>
    </lineage>
</organism>
<dbReference type="STRING" id="1202768.SAMN05216285_4208"/>
<evidence type="ECO:0000313" key="2">
    <source>
        <dbReference type="EMBL" id="SEW33125.1"/>
    </source>
</evidence>
<dbReference type="Pfam" id="PF24351">
    <property type="entry name" value="DUF7511"/>
    <property type="match status" value="1"/>
</dbReference>
<dbReference type="InterPro" id="IPR055933">
    <property type="entry name" value="DUF7511"/>
</dbReference>
<proteinExistence type="predicted"/>
<reference evidence="3" key="1">
    <citation type="submission" date="2016-10" db="EMBL/GenBank/DDBJ databases">
        <authorList>
            <person name="Varghese N."/>
        </authorList>
    </citation>
    <scope>NUCLEOTIDE SEQUENCE [LARGE SCALE GENOMIC DNA]</scope>
    <source>
        <strain evidence="3">CGMCC 1.12284</strain>
    </source>
</reference>